<keyword evidence="1" id="KW-0862">Zinc</keyword>
<dbReference type="Pfam" id="PF14111">
    <property type="entry name" value="DUF4283"/>
    <property type="match status" value="1"/>
</dbReference>
<proteinExistence type="predicted"/>
<evidence type="ECO:0000259" key="3">
    <source>
        <dbReference type="PROSITE" id="PS50158"/>
    </source>
</evidence>
<protein>
    <recommendedName>
        <fullName evidence="3">CCHC-type domain-containing protein</fullName>
    </recommendedName>
</protein>
<keyword evidence="1" id="KW-0479">Metal-binding</keyword>
<dbReference type="Proteomes" id="UP001153076">
    <property type="component" value="Unassembled WGS sequence"/>
</dbReference>
<dbReference type="InterPro" id="IPR040256">
    <property type="entry name" value="At4g02000-like"/>
</dbReference>
<keyword evidence="2" id="KW-0175">Coiled coil</keyword>
<keyword evidence="1" id="KW-0863">Zinc-finger</keyword>
<name>A0A9Q1QJT1_9CARY</name>
<evidence type="ECO:0000313" key="5">
    <source>
        <dbReference type="Proteomes" id="UP001153076"/>
    </source>
</evidence>
<dbReference type="InterPro" id="IPR001878">
    <property type="entry name" value="Znf_CCHC"/>
</dbReference>
<dbReference type="PANTHER" id="PTHR31286">
    <property type="entry name" value="GLYCINE-RICH CELL WALL STRUCTURAL PROTEIN 1.8-LIKE"/>
    <property type="match status" value="1"/>
</dbReference>
<evidence type="ECO:0000313" key="4">
    <source>
        <dbReference type="EMBL" id="KAJ8444151.1"/>
    </source>
</evidence>
<dbReference type="GO" id="GO:0008270">
    <property type="term" value="F:zinc ion binding"/>
    <property type="evidence" value="ECO:0007669"/>
    <property type="project" value="UniProtKB-KW"/>
</dbReference>
<dbReference type="EMBL" id="JAKOGI010000104">
    <property type="protein sequence ID" value="KAJ8444151.1"/>
    <property type="molecule type" value="Genomic_DNA"/>
</dbReference>
<evidence type="ECO:0000256" key="2">
    <source>
        <dbReference type="SAM" id="Coils"/>
    </source>
</evidence>
<gene>
    <name evidence="4" type="ORF">Cgig2_030971</name>
</gene>
<feature type="coiled-coil region" evidence="2">
    <location>
        <begin position="272"/>
        <end position="314"/>
    </location>
</feature>
<dbReference type="PANTHER" id="PTHR31286:SF167">
    <property type="entry name" value="OS09G0268800 PROTEIN"/>
    <property type="match status" value="1"/>
</dbReference>
<reference evidence="4" key="1">
    <citation type="submission" date="2022-04" db="EMBL/GenBank/DDBJ databases">
        <title>Carnegiea gigantea Genome sequencing and assembly v2.</title>
        <authorList>
            <person name="Copetti D."/>
            <person name="Sanderson M.J."/>
            <person name="Burquez A."/>
            <person name="Wojciechowski M.F."/>
        </authorList>
    </citation>
    <scope>NUCLEOTIDE SEQUENCE</scope>
    <source>
        <strain evidence="4">SGP5-SGP5p</strain>
        <tissue evidence="4">Aerial part</tissue>
    </source>
</reference>
<accession>A0A9Q1QJT1</accession>
<dbReference type="GO" id="GO:0003676">
    <property type="term" value="F:nucleic acid binding"/>
    <property type="evidence" value="ECO:0007669"/>
    <property type="project" value="InterPro"/>
</dbReference>
<dbReference type="PROSITE" id="PS50158">
    <property type="entry name" value="ZF_CCHC"/>
    <property type="match status" value="1"/>
</dbReference>
<dbReference type="InterPro" id="IPR025558">
    <property type="entry name" value="DUF4283"/>
</dbReference>
<sequence length="473" mass="54525">MKIVLKSIWKPLKGMAVREMDENVFLFQFFSKKDKDYVLKEGPWAFDGHVLLLKEWTGLEQLSEIKFDKACFWVDAYDVPGVRETKAFAQFLMSKIGDFVECEETNMFGADKALCFKVDIELPDFCYGCGCLGHVLKDCDNVNPDTPAEELQYGAWLHASPLKSKRRSMKKEIQEEQKRLLAYRSSKQGTKLRSRLNFDESNTTQQDSGLAKMVIDENETITLGNEAFKRKLEGDDPGNSGEKIRIKEKPMNHQISDETVQAWKNSRKADCVENLVTKLKEYGKELSVWNREHFANVTKEIQRLEQQLKLQTDAISRRETLGHNREWKRKEEILWWQQVQLDYLRFGDSNTRWFHSRASMRRALNSIDSLEDENGVSESPALSTDSCAMADSEREMKLKSDVAKELHLCIWRPPVTRLLKLNFDGGKIGNRGWGWGFVLHTQHGDIVLAGVKHGQGFVEPEVEEARSCLFALR</sequence>
<evidence type="ECO:0000256" key="1">
    <source>
        <dbReference type="PROSITE-ProRule" id="PRU00047"/>
    </source>
</evidence>
<feature type="domain" description="CCHC-type" evidence="3">
    <location>
        <begin position="126"/>
        <end position="139"/>
    </location>
</feature>
<organism evidence="4 5">
    <name type="scientific">Carnegiea gigantea</name>
    <dbReference type="NCBI Taxonomy" id="171969"/>
    <lineage>
        <taxon>Eukaryota</taxon>
        <taxon>Viridiplantae</taxon>
        <taxon>Streptophyta</taxon>
        <taxon>Embryophyta</taxon>
        <taxon>Tracheophyta</taxon>
        <taxon>Spermatophyta</taxon>
        <taxon>Magnoliopsida</taxon>
        <taxon>eudicotyledons</taxon>
        <taxon>Gunneridae</taxon>
        <taxon>Pentapetalae</taxon>
        <taxon>Caryophyllales</taxon>
        <taxon>Cactineae</taxon>
        <taxon>Cactaceae</taxon>
        <taxon>Cactoideae</taxon>
        <taxon>Echinocereeae</taxon>
        <taxon>Carnegiea</taxon>
    </lineage>
</organism>
<comment type="caution">
    <text evidence="4">The sequence shown here is derived from an EMBL/GenBank/DDBJ whole genome shotgun (WGS) entry which is preliminary data.</text>
</comment>
<keyword evidence="5" id="KW-1185">Reference proteome</keyword>
<dbReference type="AlphaFoldDB" id="A0A9Q1QJT1"/>
<dbReference type="OrthoDB" id="1737333at2759"/>